<dbReference type="OrthoDB" id="5405605at2"/>
<reference evidence="2" key="1">
    <citation type="submission" date="2018-02" db="EMBL/GenBank/DDBJ databases">
        <authorList>
            <person name="Hausmann B."/>
        </authorList>
    </citation>
    <scope>NUCLEOTIDE SEQUENCE [LARGE SCALE GENOMIC DNA]</scope>
    <source>
        <strain evidence="2">Peat soil MAG SbF1</strain>
    </source>
</reference>
<accession>A0A2U3JZI7</accession>
<dbReference type="Proteomes" id="UP000238916">
    <property type="component" value="Unassembled WGS sequence"/>
</dbReference>
<dbReference type="EMBL" id="OMOF01000020">
    <property type="protein sequence ID" value="SPF32844.1"/>
    <property type="molecule type" value="Genomic_DNA"/>
</dbReference>
<dbReference type="AlphaFoldDB" id="A0A2U3JZI7"/>
<evidence type="ECO:0000313" key="1">
    <source>
        <dbReference type="EMBL" id="SPF32844.1"/>
    </source>
</evidence>
<name>A0A2U3JZI7_9FIRM</name>
<evidence type="ECO:0000313" key="2">
    <source>
        <dbReference type="Proteomes" id="UP000238916"/>
    </source>
</evidence>
<organism evidence="1 2">
    <name type="scientific">Candidatus Desulfosporosinus infrequens</name>
    <dbReference type="NCBI Taxonomy" id="2043169"/>
    <lineage>
        <taxon>Bacteria</taxon>
        <taxon>Bacillati</taxon>
        <taxon>Bacillota</taxon>
        <taxon>Clostridia</taxon>
        <taxon>Eubacteriales</taxon>
        <taxon>Desulfitobacteriaceae</taxon>
        <taxon>Desulfosporosinus</taxon>
    </lineage>
</organism>
<gene>
    <name evidence="1" type="ORF">SBF1_1160004</name>
</gene>
<sequence length="161" mass="19457">MNHQLLKSATQEIRDGYLRQELGIEKCEILDKYQLRSNSDLYWERHHEHHSVQEFFSQKFARKASPLGMIFYIYKLCYAKVKYFDQNWDDFSPCIYNWQKGLFEETRTSDMEFIKHLSTGIILDLRNLAKINRYEDFLALCNYLEEQKRNKNALQRNLTAI</sequence>
<protein>
    <submittedName>
        <fullName evidence="1">Uncharacterized protein</fullName>
    </submittedName>
</protein>
<proteinExistence type="predicted"/>